<sequence>MNKDKYDFVGESFCINDAAAKATGAMKFASDMNLYRELHLKLILSGVGHALIKNIDTSEAERVAGYRACLSYKDYRGKRFNSYRTFPEQPDCPEDRYIFAERARFVGDIVAVVACETKAAAERAARLVKVEYEELPVMPSPAESLREGAFPIHEGGNLIEEFEKVREGKQFAAGEEEAFSVTTRIRTQKMNHVAMETHSYLADWNAQEGITIWTPSQGIYGIRTVVAEMLGLPYSKVRVVKVPMGGSFGGKQEFIYEPLAAFAARKLERPVKLHLTRRESMIATINRTDCDTEITTSFDAGGRIRSCRVDNLIDSGAYCSSGLDFAHAVSGKVPRLYRCPVYEHHGRVCYSNSPIAGGMRGWGSPEIMTALELHMDNAARRLGTDPVELRLKNVVEAGDVDISSGISLGNAQIKRCLREGAEAFHWKERFAAPHGAGRFRRGVGIACGAHKNGIFSGSPDLSGMTLSMNEDGTVNLRTSVHDVGCGTVRSMQIILAEVLRMDPELIFVTEGDTKFTPYDCGTYGSRTTYVAGACAKETAEKFKKLLLETASKLLGVPAPGLELRDGRVAGEGVSPGGIGYREIATRAINELSTEMIVTNSYKSDSNPGSYAVNFAEAEVDTLTGLVRVTDFLSVNDIGQAINRQMVYNQISGGVQMAAGFALCEDLGINSKGVPTKDSLKKYNTLNAADMPAVKTILVEEGGDKGPFGAKSIGEISTVPGAAAIVNAVNNALGTAITELPLTPERIVEAFGRRGAASDADRI</sequence>
<dbReference type="InterPro" id="IPR000674">
    <property type="entry name" value="Ald_Oxase/Xan_DH_a/b"/>
</dbReference>
<accession>A0AAW5K782</accession>
<gene>
    <name evidence="4" type="ORF">NE630_04740</name>
</gene>
<organism evidence="4 5">
    <name type="scientific">Cloacibacillus evryensis</name>
    <dbReference type="NCBI Taxonomy" id="508460"/>
    <lineage>
        <taxon>Bacteria</taxon>
        <taxon>Thermotogati</taxon>
        <taxon>Synergistota</taxon>
        <taxon>Synergistia</taxon>
        <taxon>Synergistales</taxon>
        <taxon>Synergistaceae</taxon>
        <taxon>Cloacibacillus</taxon>
    </lineage>
</organism>
<evidence type="ECO:0000256" key="2">
    <source>
        <dbReference type="ARBA" id="ARBA00023002"/>
    </source>
</evidence>
<dbReference type="GO" id="GO:0016491">
    <property type="term" value="F:oxidoreductase activity"/>
    <property type="evidence" value="ECO:0007669"/>
    <property type="project" value="UniProtKB-KW"/>
</dbReference>
<comment type="caution">
    <text evidence="4">The sequence shown here is derived from an EMBL/GenBank/DDBJ whole genome shotgun (WGS) entry which is preliminary data.</text>
</comment>
<evidence type="ECO:0000256" key="1">
    <source>
        <dbReference type="ARBA" id="ARBA00022505"/>
    </source>
</evidence>
<protein>
    <submittedName>
        <fullName evidence="4">Molybdopterin-dependent oxidoreductase</fullName>
    </submittedName>
</protein>
<dbReference type="Gene3D" id="3.90.1170.50">
    <property type="entry name" value="Aldehyde oxidase/xanthine dehydrogenase, a/b hammerhead"/>
    <property type="match status" value="1"/>
</dbReference>
<dbReference type="InterPro" id="IPR037165">
    <property type="entry name" value="AldOxase/xan_DH_Mopterin-bd_sf"/>
</dbReference>
<dbReference type="InterPro" id="IPR046867">
    <property type="entry name" value="AldOxase/xan_DH_MoCoBD2"/>
</dbReference>
<dbReference type="Pfam" id="PF20256">
    <property type="entry name" value="MoCoBD_2"/>
    <property type="match status" value="1"/>
</dbReference>
<evidence type="ECO:0000313" key="5">
    <source>
        <dbReference type="Proteomes" id="UP001205919"/>
    </source>
</evidence>
<dbReference type="SUPFAM" id="SSF56003">
    <property type="entry name" value="Molybdenum cofactor-binding domain"/>
    <property type="match status" value="1"/>
</dbReference>
<keyword evidence="2" id="KW-0560">Oxidoreductase</keyword>
<dbReference type="Gene3D" id="3.30.365.10">
    <property type="entry name" value="Aldehyde oxidase/xanthine dehydrogenase, molybdopterin binding domain"/>
    <property type="match status" value="4"/>
</dbReference>
<dbReference type="InterPro" id="IPR036856">
    <property type="entry name" value="Ald_Oxase/Xan_DH_a/b_sf"/>
</dbReference>
<dbReference type="GeneID" id="95757402"/>
<feature type="domain" description="Aldehyde oxidase/xanthine dehydrogenase a/b hammerhead" evidence="3">
    <location>
        <begin position="23"/>
        <end position="136"/>
    </location>
</feature>
<dbReference type="SMART" id="SM01008">
    <property type="entry name" value="Ald_Xan_dh_C"/>
    <property type="match status" value="1"/>
</dbReference>
<name>A0AAW5K782_9BACT</name>
<evidence type="ECO:0000259" key="3">
    <source>
        <dbReference type="SMART" id="SM01008"/>
    </source>
</evidence>
<dbReference type="EMBL" id="JANFYT010000008">
    <property type="protein sequence ID" value="MCQ4813733.1"/>
    <property type="molecule type" value="Genomic_DNA"/>
</dbReference>
<dbReference type="AlphaFoldDB" id="A0AAW5K782"/>
<dbReference type="Pfam" id="PF01315">
    <property type="entry name" value="Ald_Xan_dh_C"/>
    <property type="match status" value="1"/>
</dbReference>
<dbReference type="RefSeq" id="WP_034444359.1">
    <property type="nucleotide sequence ID" value="NZ_DBEWVB010000012.1"/>
</dbReference>
<dbReference type="GO" id="GO:0005506">
    <property type="term" value="F:iron ion binding"/>
    <property type="evidence" value="ECO:0007669"/>
    <property type="project" value="InterPro"/>
</dbReference>
<dbReference type="PANTHER" id="PTHR11908">
    <property type="entry name" value="XANTHINE DEHYDROGENASE"/>
    <property type="match status" value="1"/>
</dbReference>
<dbReference type="SUPFAM" id="SSF54665">
    <property type="entry name" value="CO dehydrogenase molybdoprotein N-domain-like"/>
    <property type="match status" value="1"/>
</dbReference>
<dbReference type="InterPro" id="IPR008274">
    <property type="entry name" value="AldOxase/xan_DH_MoCoBD1"/>
</dbReference>
<dbReference type="Pfam" id="PF02738">
    <property type="entry name" value="MoCoBD_1"/>
    <property type="match status" value="1"/>
</dbReference>
<reference evidence="4 5" key="1">
    <citation type="submission" date="2022-06" db="EMBL/GenBank/DDBJ databases">
        <title>Isolation of gut microbiota from human fecal samples.</title>
        <authorList>
            <person name="Pamer E.G."/>
            <person name="Barat B."/>
            <person name="Waligurski E."/>
            <person name="Medina S."/>
            <person name="Paddock L."/>
            <person name="Mostad J."/>
        </authorList>
    </citation>
    <scope>NUCLEOTIDE SEQUENCE [LARGE SCALE GENOMIC DNA]</scope>
    <source>
        <strain evidence="4 5">DFI.9.90</strain>
    </source>
</reference>
<dbReference type="Proteomes" id="UP001205919">
    <property type="component" value="Unassembled WGS sequence"/>
</dbReference>
<evidence type="ECO:0000313" key="4">
    <source>
        <dbReference type="EMBL" id="MCQ4813733.1"/>
    </source>
</evidence>
<dbReference type="InterPro" id="IPR016208">
    <property type="entry name" value="Ald_Oxase/xanthine_DH-like"/>
</dbReference>
<keyword evidence="1" id="KW-0500">Molybdenum</keyword>
<dbReference type="PANTHER" id="PTHR11908:SF132">
    <property type="entry name" value="ALDEHYDE OXIDASE 1-RELATED"/>
    <property type="match status" value="1"/>
</dbReference>
<proteinExistence type="predicted"/>
<keyword evidence="5" id="KW-1185">Reference proteome</keyword>